<dbReference type="EMBL" id="JABZFV010000001">
    <property type="protein sequence ID" value="MBF0934094.1"/>
    <property type="molecule type" value="Genomic_DNA"/>
</dbReference>
<protein>
    <submittedName>
        <fullName evidence="1">Uncharacterized protein</fullName>
    </submittedName>
</protein>
<accession>A0A929MRU4</accession>
<name>A0A929MRU4_ABIDE</name>
<evidence type="ECO:0000313" key="2">
    <source>
        <dbReference type="Proteomes" id="UP000757900"/>
    </source>
</evidence>
<dbReference type="InterPro" id="IPR055666">
    <property type="entry name" value="DUF7242"/>
</dbReference>
<gene>
    <name evidence="1" type="ORF">HXK00_00440</name>
</gene>
<reference evidence="1" key="1">
    <citation type="submission" date="2020-04" db="EMBL/GenBank/DDBJ databases">
        <title>Deep metagenomics examines the oral microbiome during advanced dental caries in children, revealing novel taxa and co-occurrences with host molecules.</title>
        <authorList>
            <person name="Baker J.L."/>
            <person name="Morton J.T."/>
            <person name="Dinis M."/>
            <person name="Alvarez R."/>
            <person name="Tran N.C."/>
            <person name="Knight R."/>
            <person name="Edlund A."/>
        </authorList>
    </citation>
    <scope>NUCLEOTIDE SEQUENCE</scope>
    <source>
        <strain evidence="1">JCVI_23_bin.16</strain>
    </source>
</reference>
<dbReference type="Proteomes" id="UP000757900">
    <property type="component" value="Unassembled WGS sequence"/>
</dbReference>
<dbReference type="AlphaFoldDB" id="A0A929MRU4"/>
<evidence type="ECO:0000313" key="1">
    <source>
        <dbReference type="EMBL" id="MBF0934094.1"/>
    </source>
</evidence>
<proteinExistence type="predicted"/>
<sequence>MERFVDLMRTEIERLPDGTLDISSLDDKQLMVEYVSYEKINAFLTARRELVRELVFEKINQNIIDSGVETENGPENENGFIAVEELGKKFCREGAGVGNPTIDEDKLSELLPEEVRDKVFKKKVIPEHVEFELDEDALMGYVSSAPESIGFIKKALKPGKLRSPRFVVRDMKR</sequence>
<dbReference type="Pfam" id="PF23890">
    <property type="entry name" value="DUF7242"/>
    <property type="match status" value="1"/>
</dbReference>
<comment type="caution">
    <text evidence="1">The sequence shown here is derived from an EMBL/GenBank/DDBJ whole genome shotgun (WGS) entry which is preliminary data.</text>
</comment>
<organism evidence="1 2">
    <name type="scientific">Abiotrophia defectiva</name>
    <name type="common">Streptococcus defectivus</name>
    <dbReference type="NCBI Taxonomy" id="46125"/>
    <lineage>
        <taxon>Bacteria</taxon>
        <taxon>Bacillati</taxon>
        <taxon>Bacillota</taxon>
        <taxon>Bacilli</taxon>
        <taxon>Lactobacillales</taxon>
        <taxon>Aerococcaceae</taxon>
        <taxon>Abiotrophia</taxon>
    </lineage>
</organism>